<dbReference type="SUPFAM" id="SSF52980">
    <property type="entry name" value="Restriction endonuclease-like"/>
    <property type="match status" value="1"/>
</dbReference>
<accession>A0A5B8N044</accession>
<gene>
    <name evidence="1" type="ORF">A3770_19p84490</name>
</gene>
<dbReference type="PANTHER" id="PTHR46609:SF6">
    <property type="entry name" value="EXONUCLEASE, PHAGE-TYPE_RECB, C-TERMINAL DOMAIN-CONTAINING PROTEIN-RELATED"/>
    <property type="match status" value="1"/>
</dbReference>
<dbReference type="STRING" id="1764295.A0A5B8N044"/>
<dbReference type="Proteomes" id="UP000316726">
    <property type="component" value="Chromosome 19"/>
</dbReference>
<dbReference type="InterPro" id="IPR011604">
    <property type="entry name" value="PDDEXK-like_dom_sf"/>
</dbReference>
<protein>
    <recommendedName>
        <fullName evidence="3">YqaJ viral recombinase domain-containing protein</fullName>
    </recommendedName>
</protein>
<dbReference type="GO" id="GO:0006281">
    <property type="term" value="P:DNA repair"/>
    <property type="evidence" value="ECO:0007669"/>
    <property type="project" value="UniProtKB-ARBA"/>
</dbReference>
<reference evidence="1 2" key="1">
    <citation type="submission" date="2018-07" db="EMBL/GenBank/DDBJ databases">
        <title>The complete nuclear genome of the prasinophyte Chloropicon primus (CCMP1205).</title>
        <authorList>
            <person name="Pombert J.-F."/>
            <person name="Otis C."/>
            <person name="Turmel M."/>
            <person name="Lemieux C."/>
        </authorList>
    </citation>
    <scope>NUCLEOTIDE SEQUENCE [LARGE SCALE GENOMIC DNA]</scope>
    <source>
        <strain evidence="1 2">CCMP1205</strain>
    </source>
</reference>
<dbReference type="InterPro" id="IPR051703">
    <property type="entry name" value="NF-kappa-B_Signaling_Reg"/>
</dbReference>
<sequence>MDKMFRGLPPSSWLRLESEACAPYFRQESDEWAACHSGRITTSSLPGCLGLNEKKASGALKLPKGFASHRHALHAYHLVQEEVFLVSGSASKEVLTFNAKQVEEYNAGLCLNGSEDEGEEDRREERCKQVAKMGVMAVHCAWGISQEPAALFSLLRNFVDSEVLEVGLCPLSFRDIPYEWGINKKLLPPMGASPDALLVIPLSKLDDETTLEGRLASFLPRGWEGGDEWRRKGHLCCVVEVKSVSPFREIHKVTKSGKKKKLRYRLIDAEPRDRVNVMHVPQLQMHMLCTGAPIALYVSYSAGNGIALYVMKADKFYQKSMLRWVSLFQKEYVAKKSPPPENFFWEMEAYQNFLGHTRKIARTATLFETLPPTVMDKYAKSAPFLSPQQPA</sequence>
<dbReference type="PANTHER" id="PTHR46609">
    <property type="entry name" value="EXONUCLEASE, PHAGE-TYPE/RECB, C-TERMINAL DOMAIN-CONTAINING PROTEIN"/>
    <property type="match status" value="1"/>
</dbReference>
<dbReference type="InterPro" id="IPR011335">
    <property type="entry name" value="Restrct_endonuc-II-like"/>
</dbReference>
<keyword evidence="2" id="KW-1185">Reference proteome</keyword>
<organism evidence="1 2">
    <name type="scientific">Chloropicon primus</name>
    <dbReference type="NCBI Taxonomy" id="1764295"/>
    <lineage>
        <taxon>Eukaryota</taxon>
        <taxon>Viridiplantae</taxon>
        <taxon>Chlorophyta</taxon>
        <taxon>Chloropicophyceae</taxon>
        <taxon>Chloropicales</taxon>
        <taxon>Chloropicaceae</taxon>
        <taxon>Chloropicon</taxon>
    </lineage>
</organism>
<evidence type="ECO:0008006" key="3">
    <source>
        <dbReference type="Google" id="ProtNLM"/>
    </source>
</evidence>
<evidence type="ECO:0000313" key="1">
    <source>
        <dbReference type="EMBL" id="QDZ25931.1"/>
    </source>
</evidence>
<dbReference type="EMBL" id="CP031052">
    <property type="protein sequence ID" value="QDZ25931.1"/>
    <property type="molecule type" value="Genomic_DNA"/>
</dbReference>
<dbReference type="AlphaFoldDB" id="A0A5B8N044"/>
<dbReference type="Gene3D" id="3.90.320.10">
    <property type="match status" value="1"/>
</dbReference>
<name>A0A5B8N044_9CHLO</name>
<proteinExistence type="predicted"/>
<evidence type="ECO:0000313" key="2">
    <source>
        <dbReference type="Proteomes" id="UP000316726"/>
    </source>
</evidence>
<dbReference type="OrthoDB" id="535128at2759"/>